<sequence>MAQMEVVVPGRNGAMTDCGVGPGFPHLGEVAPGKGSWGQWRQFPSMVSRLAMW</sequence>
<protein>
    <submittedName>
        <fullName evidence="1">RAB17, member RAS onco family</fullName>
    </submittedName>
</protein>
<dbReference type="Bgee" id="ENSPTRG00000013076">
    <property type="expression patterns" value="Expressed in adult mammalian kidney and 12 other cell types or tissues"/>
</dbReference>
<dbReference type="EMBL" id="AACZ04056665">
    <property type="status" value="NOT_ANNOTATED_CDS"/>
    <property type="molecule type" value="Genomic_DNA"/>
</dbReference>
<dbReference type="Ensembl" id="ENSPTRT00000109701.1">
    <property type="protein sequence ID" value="ENSPTRP00000071648.1"/>
    <property type="gene ID" value="ENSPTRG00000013076.5"/>
</dbReference>
<dbReference type="AlphaFoldDB" id="A0A2I3S3X6"/>
<accession>A0A2J8JQ64</accession>
<evidence type="ECO:0000313" key="2">
    <source>
        <dbReference type="Proteomes" id="UP000002277"/>
    </source>
</evidence>
<dbReference type="VGNC" id="VGNC:2795">
    <property type="gene designation" value="RAB17"/>
</dbReference>
<dbReference type="Proteomes" id="UP000002277">
    <property type="component" value="Chromosome 2B"/>
</dbReference>
<reference evidence="1" key="2">
    <citation type="submission" date="2025-08" db="UniProtKB">
        <authorList>
            <consortium name="Ensembl"/>
        </authorList>
    </citation>
    <scope>IDENTIFICATION</scope>
</reference>
<accession>A0A2I3S3X6</accession>
<dbReference type="GeneTree" id="ENSGT00940000161839"/>
<name>A0A2I3S3X6_PANTR</name>
<reference evidence="1" key="3">
    <citation type="submission" date="2025-09" db="UniProtKB">
        <authorList>
            <consortium name="Ensembl"/>
        </authorList>
    </citation>
    <scope>IDENTIFICATION</scope>
</reference>
<reference evidence="1 2" key="1">
    <citation type="journal article" date="2005" name="Nature">
        <title>Initial sequence of the chimpanzee genome and comparison with the human genome.</title>
        <authorList>
            <consortium name="Chimpanzee sequencing and analysis consortium"/>
        </authorList>
    </citation>
    <scope>NUCLEOTIDE SEQUENCE [LARGE SCALE GENOMIC DNA]</scope>
</reference>
<proteinExistence type="predicted"/>
<gene>
    <name evidence="1 3" type="primary">RAB17</name>
</gene>
<evidence type="ECO:0000313" key="3">
    <source>
        <dbReference type="VGNC" id="VGNC:2795"/>
    </source>
</evidence>
<organism evidence="1 2">
    <name type="scientific">Pan troglodytes</name>
    <name type="common">Chimpanzee</name>
    <dbReference type="NCBI Taxonomy" id="9598"/>
    <lineage>
        <taxon>Eukaryota</taxon>
        <taxon>Metazoa</taxon>
        <taxon>Chordata</taxon>
        <taxon>Craniata</taxon>
        <taxon>Vertebrata</taxon>
        <taxon>Euteleostomi</taxon>
        <taxon>Mammalia</taxon>
        <taxon>Eutheria</taxon>
        <taxon>Euarchontoglires</taxon>
        <taxon>Primates</taxon>
        <taxon>Haplorrhini</taxon>
        <taxon>Catarrhini</taxon>
        <taxon>Hominidae</taxon>
        <taxon>Pan</taxon>
    </lineage>
</organism>
<evidence type="ECO:0000313" key="1">
    <source>
        <dbReference type="Ensembl" id="ENSPTRP00000071648.1"/>
    </source>
</evidence>
<keyword evidence="2" id="KW-1185">Reference proteome</keyword>